<evidence type="ECO:0000313" key="3">
    <source>
        <dbReference type="Proteomes" id="UP000007110"/>
    </source>
</evidence>
<dbReference type="Gene3D" id="2.20.110.10">
    <property type="entry name" value="Histone H3 K4-specific methyltransferase SET7/9 N-terminal domain"/>
    <property type="match status" value="2"/>
</dbReference>
<dbReference type="EnsemblMetazoa" id="XM_011665310">
    <property type="protein sequence ID" value="XP_011663612"/>
    <property type="gene ID" value="LOC100892733"/>
</dbReference>
<accession>A0A7M7HJU7</accession>
<protein>
    <recommendedName>
        <fullName evidence="4">MORN repeat-containing protein 2</fullName>
    </recommendedName>
</protein>
<sequence length="148" mass="16294">MPAKGGGRKGEVKEEEKAPLLRGVFVFPNGDRYEGDYVKTDDGAIERNGQGQHVTPEGLCYDGQWAGDKMNGPGKLTQPDGSVYEGEFVDNQFHGKGRYIFANNAIFDGSFTENKMEGDGQFTDTDKQIWFGAFHCKAAPGLKFKLSM</sequence>
<reference evidence="3" key="1">
    <citation type="submission" date="2015-02" db="EMBL/GenBank/DDBJ databases">
        <title>Genome sequencing for Strongylocentrotus purpuratus.</title>
        <authorList>
            <person name="Murali S."/>
            <person name="Liu Y."/>
            <person name="Vee V."/>
            <person name="English A."/>
            <person name="Wang M."/>
            <person name="Skinner E."/>
            <person name="Han Y."/>
            <person name="Muzny D.M."/>
            <person name="Worley K.C."/>
            <person name="Gibbs R.A."/>
        </authorList>
    </citation>
    <scope>NUCLEOTIDE SEQUENCE</scope>
</reference>
<name>A0A7M7HJU7_STRPU</name>
<organism evidence="2 3">
    <name type="scientific">Strongylocentrotus purpuratus</name>
    <name type="common">Purple sea urchin</name>
    <dbReference type="NCBI Taxonomy" id="7668"/>
    <lineage>
        <taxon>Eukaryota</taxon>
        <taxon>Metazoa</taxon>
        <taxon>Echinodermata</taxon>
        <taxon>Eleutherozoa</taxon>
        <taxon>Echinozoa</taxon>
        <taxon>Echinoidea</taxon>
        <taxon>Euechinoidea</taxon>
        <taxon>Echinacea</taxon>
        <taxon>Camarodonta</taxon>
        <taxon>Echinidea</taxon>
        <taxon>Strongylocentrotidae</taxon>
        <taxon>Strongylocentrotus</taxon>
    </lineage>
</organism>
<dbReference type="GeneID" id="100892733"/>
<dbReference type="SMART" id="SM00698">
    <property type="entry name" value="MORN"/>
    <property type="match status" value="3"/>
</dbReference>
<dbReference type="Proteomes" id="UP000007110">
    <property type="component" value="Unassembled WGS sequence"/>
</dbReference>
<keyword evidence="3" id="KW-1185">Reference proteome</keyword>
<evidence type="ECO:0008006" key="4">
    <source>
        <dbReference type="Google" id="ProtNLM"/>
    </source>
</evidence>
<dbReference type="PANTHER" id="PTHR46917">
    <property type="entry name" value="MORN REPEAT-CONTAINING PROTEIN 2"/>
    <property type="match status" value="1"/>
</dbReference>
<evidence type="ECO:0000256" key="1">
    <source>
        <dbReference type="ARBA" id="ARBA00022737"/>
    </source>
</evidence>
<dbReference type="InterPro" id="IPR052849">
    <property type="entry name" value="MORN_repeat_protein"/>
</dbReference>
<dbReference type="KEGG" id="spu:100892733"/>
<dbReference type="OrthoDB" id="437960at2759"/>
<dbReference type="AlphaFoldDB" id="A0A7M7HJU7"/>
<keyword evidence="1" id="KW-0677">Repeat</keyword>
<evidence type="ECO:0000313" key="2">
    <source>
        <dbReference type="EnsemblMetazoa" id="XP_011663612"/>
    </source>
</evidence>
<reference evidence="2" key="2">
    <citation type="submission" date="2021-01" db="UniProtKB">
        <authorList>
            <consortium name="EnsemblMetazoa"/>
        </authorList>
    </citation>
    <scope>IDENTIFICATION</scope>
</reference>
<proteinExistence type="predicted"/>
<dbReference type="InterPro" id="IPR003409">
    <property type="entry name" value="MORN"/>
</dbReference>
<dbReference type="InParanoid" id="A0A7M7HJU7"/>
<dbReference type="OMA" id="MEGDGQF"/>
<dbReference type="SUPFAM" id="SSF82185">
    <property type="entry name" value="Histone H3 K4-specific methyltransferase SET7/9 N-terminal domain"/>
    <property type="match status" value="1"/>
</dbReference>
<dbReference type="PANTHER" id="PTHR46917:SF1">
    <property type="entry name" value="MORN REPEAT-CONTAINING PROTEIN 2"/>
    <property type="match status" value="1"/>
</dbReference>
<dbReference type="RefSeq" id="XP_011663612.1">
    <property type="nucleotide sequence ID" value="XM_011665310.2"/>
</dbReference>
<dbReference type="Pfam" id="PF02493">
    <property type="entry name" value="MORN"/>
    <property type="match status" value="4"/>
</dbReference>